<sequence>MVEYQQTSFWRSRTGLTLCVFLTVAVAFLLTEHWAHVLGVLPLILPLGLCLGMHAFMHDGHGGHGQGGHGDHAQHDTPTAKEHDHE</sequence>
<comment type="caution">
    <text evidence="3">The sequence shown here is derived from an EMBL/GenBank/DDBJ whole genome shotgun (WGS) entry which is preliminary data.</text>
</comment>
<organism evidence="3">
    <name type="scientific">mine drainage metagenome</name>
    <dbReference type="NCBI Taxonomy" id="410659"/>
    <lineage>
        <taxon>unclassified sequences</taxon>
        <taxon>metagenomes</taxon>
        <taxon>ecological metagenomes</taxon>
    </lineage>
</organism>
<reference evidence="3" key="1">
    <citation type="submission" date="2016-10" db="EMBL/GenBank/DDBJ databases">
        <title>Sequence of Gallionella enrichment culture.</title>
        <authorList>
            <person name="Poehlein A."/>
            <person name="Muehling M."/>
            <person name="Daniel R."/>
        </authorList>
    </citation>
    <scope>NUCLEOTIDE SEQUENCE</scope>
</reference>
<gene>
    <name evidence="3" type="ORF">GALL_174080</name>
</gene>
<name>A0A1J5RX86_9ZZZZ</name>
<evidence type="ECO:0000256" key="1">
    <source>
        <dbReference type="SAM" id="MobiDB-lite"/>
    </source>
</evidence>
<proteinExistence type="predicted"/>
<protein>
    <recommendedName>
        <fullName evidence="4">DUF2933 domain-containing protein</fullName>
    </recommendedName>
</protein>
<feature type="compositionally biased region" description="Basic and acidic residues" evidence="1">
    <location>
        <begin position="69"/>
        <end position="86"/>
    </location>
</feature>
<dbReference type="Pfam" id="PF11666">
    <property type="entry name" value="DUF2933"/>
    <property type="match status" value="1"/>
</dbReference>
<keyword evidence="2" id="KW-0812">Transmembrane</keyword>
<evidence type="ECO:0008006" key="4">
    <source>
        <dbReference type="Google" id="ProtNLM"/>
    </source>
</evidence>
<keyword evidence="2" id="KW-1133">Transmembrane helix</keyword>
<dbReference type="InterPro" id="IPR021682">
    <property type="entry name" value="DUF2933"/>
</dbReference>
<evidence type="ECO:0000256" key="2">
    <source>
        <dbReference type="SAM" id="Phobius"/>
    </source>
</evidence>
<dbReference type="AlphaFoldDB" id="A0A1J5RX86"/>
<dbReference type="EMBL" id="MLJW01000094">
    <property type="protein sequence ID" value="OIR00535.1"/>
    <property type="molecule type" value="Genomic_DNA"/>
</dbReference>
<keyword evidence="2" id="KW-0472">Membrane</keyword>
<feature type="transmembrane region" description="Helical" evidence="2">
    <location>
        <begin position="36"/>
        <end position="56"/>
    </location>
</feature>
<evidence type="ECO:0000313" key="3">
    <source>
        <dbReference type="EMBL" id="OIR00535.1"/>
    </source>
</evidence>
<feature type="transmembrane region" description="Helical" evidence="2">
    <location>
        <begin position="12"/>
        <end position="30"/>
    </location>
</feature>
<feature type="region of interest" description="Disordered" evidence="1">
    <location>
        <begin position="62"/>
        <end position="86"/>
    </location>
</feature>
<accession>A0A1J5RX86</accession>